<dbReference type="Proteomes" id="UP000308600">
    <property type="component" value="Unassembled WGS sequence"/>
</dbReference>
<dbReference type="EMBL" id="ML208272">
    <property type="protein sequence ID" value="TFK73860.1"/>
    <property type="molecule type" value="Genomic_DNA"/>
</dbReference>
<evidence type="ECO:0000313" key="2">
    <source>
        <dbReference type="Proteomes" id="UP000308600"/>
    </source>
</evidence>
<sequence length="373" mass="40766">MSQRRSGMPAYSTPGPSTLPSFSEFVASIGVKGSERPRNGSWSSSPPYHPAVNLPPSRSAGPSVQHPPYPQFPSAQQQPKQDYRGTEGYLRQDYSKAHSPSPLSRNPISAWATPVSSGNTSSPLSAQSRTHVTQQAELPFLRDNLDASRTPSSLARSPPSPYTSSQSSVSTPPTPSTDPYVDDMANIKSYQQNHHSVSFGNHEFNDLIVQDQDIEDSPPSPSVVPPRFAEKHPSVRESPPRSRSRAERVRATGHPYSSQRSSPRLPSSPLSDPTRTRPLTPPIAPSPESNQSQAVSTTSPAPRPGPGPTPQCRYQEFPRVIYSPSDPRLDFLNDTNWRPLRMTDVHNGDDRIMEGGGGGESRGEPSYSRRDSR</sequence>
<keyword evidence="2" id="KW-1185">Reference proteome</keyword>
<name>A0ACD3B7P5_9AGAR</name>
<proteinExistence type="predicted"/>
<protein>
    <submittedName>
        <fullName evidence="1">Uncharacterized protein</fullName>
    </submittedName>
</protein>
<reference evidence="1 2" key="1">
    <citation type="journal article" date="2019" name="Nat. Ecol. Evol.">
        <title>Megaphylogeny resolves global patterns of mushroom evolution.</title>
        <authorList>
            <person name="Varga T."/>
            <person name="Krizsan K."/>
            <person name="Foldi C."/>
            <person name="Dima B."/>
            <person name="Sanchez-Garcia M."/>
            <person name="Sanchez-Ramirez S."/>
            <person name="Szollosi G.J."/>
            <person name="Szarkandi J.G."/>
            <person name="Papp V."/>
            <person name="Albert L."/>
            <person name="Andreopoulos W."/>
            <person name="Angelini C."/>
            <person name="Antonin V."/>
            <person name="Barry K.W."/>
            <person name="Bougher N.L."/>
            <person name="Buchanan P."/>
            <person name="Buyck B."/>
            <person name="Bense V."/>
            <person name="Catcheside P."/>
            <person name="Chovatia M."/>
            <person name="Cooper J."/>
            <person name="Damon W."/>
            <person name="Desjardin D."/>
            <person name="Finy P."/>
            <person name="Geml J."/>
            <person name="Haridas S."/>
            <person name="Hughes K."/>
            <person name="Justo A."/>
            <person name="Karasinski D."/>
            <person name="Kautmanova I."/>
            <person name="Kiss B."/>
            <person name="Kocsube S."/>
            <person name="Kotiranta H."/>
            <person name="LaButti K.M."/>
            <person name="Lechner B.E."/>
            <person name="Liimatainen K."/>
            <person name="Lipzen A."/>
            <person name="Lukacs Z."/>
            <person name="Mihaltcheva S."/>
            <person name="Morgado L.N."/>
            <person name="Niskanen T."/>
            <person name="Noordeloos M.E."/>
            <person name="Ohm R.A."/>
            <person name="Ortiz-Santana B."/>
            <person name="Ovrebo C."/>
            <person name="Racz N."/>
            <person name="Riley R."/>
            <person name="Savchenko A."/>
            <person name="Shiryaev A."/>
            <person name="Soop K."/>
            <person name="Spirin V."/>
            <person name="Szebenyi C."/>
            <person name="Tomsovsky M."/>
            <person name="Tulloss R.E."/>
            <person name="Uehling J."/>
            <person name="Grigoriev I.V."/>
            <person name="Vagvolgyi C."/>
            <person name="Papp T."/>
            <person name="Martin F.M."/>
            <person name="Miettinen O."/>
            <person name="Hibbett D.S."/>
            <person name="Nagy L.G."/>
        </authorList>
    </citation>
    <scope>NUCLEOTIDE SEQUENCE [LARGE SCALE GENOMIC DNA]</scope>
    <source>
        <strain evidence="1 2">NL-1719</strain>
    </source>
</reference>
<evidence type="ECO:0000313" key="1">
    <source>
        <dbReference type="EMBL" id="TFK73860.1"/>
    </source>
</evidence>
<gene>
    <name evidence="1" type="ORF">BDN72DRAFT_834196</name>
</gene>
<organism evidence="1 2">
    <name type="scientific">Pluteus cervinus</name>
    <dbReference type="NCBI Taxonomy" id="181527"/>
    <lineage>
        <taxon>Eukaryota</taxon>
        <taxon>Fungi</taxon>
        <taxon>Dikarya</taxon>
        <taxon>Basidiomycota</taxon>
        <taxon>Agaricomycotina</taxon>
        <taxon>Agaricomycetes</taxon>
        <taxon>Agaricomycetidae</taxon>
        <taxon>Agaricales</taxon>
        <taxon>Pluteineae</taxon>
        <taxon>Pluteaceae</taxon>
        <taxon>Pluteus</taxon>
    </lineage>
</organism>
<accession>A0ACD3B7P5</accession>